<dbReference type="Proteomes" id="UP000045285">
    <property type="component" value="Unassembled WGS sequence"/>
</dbReference>
<evidence type="ECO:0000313" key="2">
    <source>
        <dbReference type="EMBL" id="CDX21347.1"/>
    </source>
</evidence>
<reference evidence="3" key="1">
    <citation type="submission" date="2014-08" db="EMBL/GenBank/DDBJ databases">
        <authorList>
            <person name="Moulin L."/>
        </authorList>
    </citation>
    <scope>NUCLEOTIDE SEQUENCE [LARGE SCALE GENOMIC DNA]</scope>
</reference>
<feature type="transmembrane region" description="Helical" evidence="1">
    <location>
        <begin position="30"/>
        <end position="49"/>
    </location>
</feature>
<proteinExistence type="predicted"/>
<accession>A0A090DWE5</accession>
<evidence type="ECO:0000313" key="3">
    <source>
        <dbReference type="Proteomes" id="UP000045285"/>
    </source>
</evidence>
<gene>
    <name evidence="2" type="ORF">MPL3356_350069</name>
</gene>
<keyword evidence="1" id="KW-0472">Membrane</keyword>
<keyword evidence="1" id="KW-1133">Transmembrane helix</keyword>
<keyword evidence="1" id="KW-0812">Transmembrane</keyword>
<dbReference type="AlphaFoldDB" id="A0A090DWE5"/>
<keyword evidence="3" id="KW-1185">Reference proteome</keyword>
<organism evidence="2 3">
    <name type="scientific">Mesorhizobium plurifarium</name>
    <dbReference type="NCBI Taxonomy" id="69974"/>
    <lineage>
        <taxon>Bacteria</taxon>
        <taxon>Pseudomonadati</taxon>
        <taxon>Pseudomonadota</taxon>
        <taxon>Alphaproteobacteria</taxon>
        <taxon>Hyphomicrobiales</taxon>
        <taxon>Phyllobacteriaceae</taxon>
        <taxon>Mesorhizobium</taxon>
    </lineage>
</organism>
<name>A0A090DWE5_MESPL</name>
<protein>
    <submittedName>
        <fullName evidence="2">Uncharacterized protein</fullName>
    </submittedName>
</protein>
<evidence type="ECO:0000256" key="1">
    <source>
        <dbReference type="SAM" id="Phobius"/>
    </source>
</evidence>
<dbReference type="EMBL" id="CCMZ01000029">
    <property type="protein sequence ID" value="CDX21347.1"/>
    <property type="molecule type" value="Genomic_DNA"/>
</dbReference>
<sequence>MVYYLSFFLFIGSLAKNFFSIIEEGSVTVYSSLGVLLSLCGAIYSVYILRSRIRNFQGHEQNPR</sequence>